<dbReference type="OrthoDB" id="1123245at2"/>
<dbReference type="STRING" id="400092.PKOR_15035"/>
<reference evidence="1 2" key="1">
    <citation type="journal article" date="2015" name="Sci. Rep.">
        <title>Unraveling adaptation of Pontibacter korlensis to radiation and infertility in desert through complete genome and comparative transcriptomic analysis.</title>
        <authorList>
            <person name="Dai J."/>
            <person name="Dai W."/>
            <person name="Qiu C."/>
            <person name="Yang Z."/>
            <person name="Zhang Y."/>
            <person name="Zhou M."/>
            <person name="Zhang L."/>
            <person name="Fang C."/>
            <person name="Gao Q."/>
            <person name="Yang Q."/>
            <person name="Li X."/>
            <person name="Wang Z."/>
            <person name="Wang Z."/>
            <person name="Jia Z."/>
            <person name="Chen X."/>
        </authorList>
    </citation>
    <scope>NUCLEOTIDE SEQUENCE [LARGE SCALE GENOMIC DNA]</scope>
    <source>
        <strain evidence="1 2">X14-1T</strain>
    </source>
</reference>
<dbReference type="InterPro" id="IPR013783">
    <property type="entry name" value="Ig-like_fold"/>
</dbReference>
<dbReference type="HOGENOM" id="CLU_015017_0_0_10"/>
<dbReference type="Gene3D" id="2.60.40.4070">
    <property type="match status" value="1"/>
</dbReference>
<dbReference type="Proteomes" id="UP000033109">
    <property type="component" value="Chromosome"/>
</dbReference>
<dbReference type="InterPro" id="IPR036116">
    <property type="entry name" value="FN3_sf"/>
</dbReference>
<dbReference type="SUPFAM" id="SSF49265">
    <property type="entry name" value="Fibronectin type III"/>
    <property type="match status" value="1"/>
</dbReference>
<dbReference type="EMBL" id="CP009621">
    <property type="protein sequence ID" value="AKD05747.1"/>
    <property type="molecule type" value="Genomic_DNA"/>
</dbReference>
<accession>A0A0E3UZ62</accession>
<protein>
    <submittedName>
        <fullName evidence="1">Uncharacterized protein</fullName>
    </submittedName>
</protein>
<dbReference type="Gene3D" id="2.60.40.10">
    <property type="entry name" value="Immunoglobulins"/>
    <property type="match status" value="3"/>
</dbReference>
<organism evidence="1 2">
    <name type="scientific">Pontibacter korlensis</name>
    <dbReference type="NCBI Taxonomy" id="400092"/>
    <lineage>
        <taxon>Bacteria</taxon>
        <taxon>Pseudomonadati</taxon>
        <taxon>Bacteroidota</taxon>
        <taxon>Cytophagia</taxon>
        <taxon>Cytophagales</taxon>
        <taxon>Hymenobacteraceae</taxon>
        <taxon>Pontibacter</taxon>
    </lineage>
</organism>
<proteinExistence type="predicted"/>
<dbReference type="AlphaFoldDB" id="A0A0E3UZ62"/>
<dbReference type="KEGG" id="pko:PKOR_15035"/>
<keyword evidence="2" id="KW-1185">Reference proteome</keyword>
<gene>
    <name evidence="1" type="ORF">PKOR_15035</name>
</gene>
<dbReference type="Pfam" id="PF13585">
    <property type="entry name" value="CHU_C"/>
    <property type="match status" value="1"/>
</dbReference>
<name>A0A0E3UZ62_9BACT</name>
<evidence type="ECO:0000313" key="1">
    <source>
        <dbReference type="EMBL" id="AKD05747.1"/>
    </source>
</evidence>
<evidence type="ECO:0000313" key="2">
    <source>
        <dbReference type="Proteomes" id="UP000033109"/>
    </source>
</evidence>
<dbReference type="PATRIC" id="fig|400092.3.peg.3276"/>
<sequence length="863" mass="95704">MVIYKDMGSIQEDPEVIISNGDGSTQLVKRFSIRSIGNETEREVFYWEHTYPAEGSYVISCNIEERNAGILNIAPPTDQVSFFISTTININVFHGFNSTPVFTVAPIDLAAVGRPYVHNPGAYDPDGDSLVFKMRVPQQVNAAGRVDNVPGYKLPHLVTSCQNSDASGTSYLRLDQNTGQLEWNAPCLKGEYNLAFVVEEWRVAPNGGAVKLGEVVRDMQIIVKETQNRPPVLQPKDTCIVAGTTLTGTVRATDPDGDLITLTAAGSGIIPPAIFTVTSSTPGASTGSLVWNTTCEDVREAPYQVVFRAEDVRPETDTRLADLQPWNIRVVGPPPQNLTATSSSGNVTLSWDKYTCQNASVIRIYRREGASGFVPDECQTGVPASTGYVLIGEVSKDKTSFTDNNGGAGLPAGADYCYIIYAEFPTPGRGASLASEEVCVVTDQDIPYLTHVTVDQTDAANGQITVRWTQPRQVEQLSLPLEYRLLRRLAREEGSTFVEVKRTRNMADTTWVDSDQNTNDQSYRYRLELYQSSPAEAQPTKLHSSTEASSVWLEVNPASGDEKALELNWHYDVPWKNEVLRHYIYRKIDGTFTLIDSVMATANQGTYTDKGTFAGLGLNRGQNYCYYVQTVGTYQLSATPSPLLNNSQEACAVLPKLLCAPELRLENIDCEAFLQTATGPPYQHVLHWSPNLSPDCTEDIAYYTVYYKATIDGAFVPLGTTTETTFTHVGLNSYAGCYVVTATDTQGRESSYSNEVCQDNCIFFMLPNIITPNSDGLNDEFKPDKKTRFIRSMKFKVFNRWGVKVYELNGSNSDELYINWEGVDSKGNRLPDGIYYYEVEVGFYTLDPAKENRTYKGWVEILR</sequence>